<keyword evidence="3" id="KW-1185">Reference proteome</keyword>
<protein>
    <submittedName>
        <fullName evidence="2">Uncharacterized protein</fullName>
    </submittedName>
</protein>
<reference evidence="2 3" key="1">
    <citation type="journal article" date="2018" name="Evol. Lett.">
        <title>Horizontal gene cluster transfer increased hallucinogenic mushroom diversity.</title>
        <authorList>
            <person name="Reynolds H.T."/>
            <person name="Vijayakumar V."/>
            <person name="Gluck-Thaler E."/>
            <person name="Korotkin H.B."/>
            <person name="Matheny P.B."/>
            <person name="Slot J.C."/>
        </authorList>
    </citation>
    <scope>NUCLEOTIDE SEQUENCE [LARGE SCALE GENOMIC DNA]</scope>
    <source>
        <strain evidence="2 3">2631</strain>
    </source>
</reference>
<dbReference type="AlphaFoldDB" id="A0A409XQ27"/>
<name>A0A409XQ27_PSICY</name>
<gene>
    <name evidence="2" type="ORF">CVT25_004069</name>
</gene>
<comment type="caution">
    <text evidence="2">The sequence shown here is derived from an EMBL/GenBank/DDBJ whole genome shotgun (WGS) entry which is preliminary data.</text>
</comment>
<evidence type="ECO:0000313" key="2">
    <source>
        <dbReference type="EMBL" id="PPQ92811.1"/>
    </source>
</evidence>
<evidence type="ECO:0000256" key="1">
    <source>
        <dbReference type="SAM" id="Phobius"/>
    </source>
</evidence>
<keyword evidence="1" id="KW-1133">Transmembrane helix</keyword>
<keyword evidence="1" id="KW-0812">Transmembrane</keyword>
<dbReference type="EMBL" id="NHYD01000964">
    <property type="protein sequence ID" value="PPQ92811.1"/>
    <property type="molecule type" value="Genomic_DNA"/>
</dbReference>
<dbReference type="Proteomes" id="UP000283269">
    <property type="component" value="Unassembled WGS sequence"/>
</dbReference>
<dbReference type="InParanoid" id="A0A409XQ27"/>
<sequence length="59" mass="6457">MILWLNATGYSGSLDLKLCILWALVAGSAQTFFAYRLWIVYSHVSISITLGPRSPPSAV</sequence>
<organism evidence="2 3">
    <name type="scientific">Psilocybe cyanescens</name>
    <dbReference type="NCBI Taxonomy" id="93625"/>
    <lineage>
        <taxon>Eukaryota</taxon>
        <taxon>Fungi</taxon>
        <taxon>Dikarya</taxon>
        <taxon>Basidiomycota</taxon>
        <taxon>Agaricomycotina</taxon>
        <taxon>Agaricomycetes</taxon>
        <taxon>Agaricomycetidae</taxon>
        <taxon>Agaricales</taxon>
        <taxon>Agaricineae</taxon>
        <taxon>Strophariaceae</taxon>
        <taxon>Psilocybe</taxon>
    </lineage>
</organism>
<proteinExistence type="predicted"/>
<accession>A0A409XQ27</accession>
<keyword evidence="1" id="KW-0472">Membrane</keyword>
<evidence type="ECO:0000313" key="3">
    <source>
        <dbReference type="Proteomes" id="UP000283269"/>
    </source>
</evidence>
<feature type="transmembrane region" description="Helical" evidence="1">
    <location>
        <begin position="20"/>
        <end position="38"/>
    </location>
</feature>